<dbReference type="Gene3D" id="1.10.10.10">
    <property type="entry name" value="Winged helix-like DNA-binding domain superfamily/Winged helix DNA-binding domain"/>
    <property type="match status" value="1"/>
</dbReference>
<name>A0A1I5VJ35_9EURY</name>
<proteinExistence type="predicted"/>
<evidence type="ECO:0000259" key="1">
    <source>
        <dbReference type="Pfam" id="PF01978"/>
    </source>
</evidence>
<dbReference type="InterPro" id="IPR036390">
    <property type="entry name" value="WH_DNA-bd_sf"/>
</dbReference>
<dbReference type="SUPFAM" id="SSF46785">
    <property type="entry name" value="Winged helix' DNA-binding domain"/>
    <property type="match status" value="1"/>
</dbReference>
<feature type="domain" description="Transcription regulator TrmB N-terminal" evidence="1">
    <location>
        <begin position="41"/>
        <end position="79"/>
    </location>
</feature>
<evidence type="ECO:0000313" key="2">
    <source>
        <dbReference type="EMBL" id="SFQ07483.1"/>
    </source>
</evidence>
<gene>
    <name evidence="2" type="ORF">SAMN05216277_11830</name>
</gene>
<dbReference type="InterPro" id="IPR002831">
    <property type="entry name" value="Tscrpt_reg_TrmB_N"/>
</dbReference>
<dbReference type="EMBL" id="FOXI01000018">
    <property type="protein sequence ID" value="SFQ07483.1"/>
    <property type="molecule type" value="Genomic_DNA"/>
</dbReference>
<accession>A0A1I5VJ35</accession>
<sequence>MSMAHDPRGPSNIEPEVFEALWRLYRSGETDLLDGGVPTPRLARELGRTRKTVYGVLQRLEAQGVVTQVHGAAPENYRARLSWAPVALLNGGEER</sequence>
<dbReference type="AlphaFoldDB" id="A0A1I5VJ35"/>
<dbReference type="Proteomes" id="UP000183769">
    <property type="component" value="Unassembled WGS sequence"/>
</dbReference>
<keyword evidence="3" id="KW-1185">Reference proteome</keyword>
<dbReference type="InterPro" id="IPR036388">
    <property type="entry name" value="WH-like_DNA-bd_sf"/>
</dbReference>
<organism evidence="2 3">
    <name type="scientific">Halolamina pelagica</name>
    <dbReference type="NCBI Taxonomy" id="699431"/>
    <lineage>
        <taxon>Archaea</taxon>
        <taxon>Methanobacteriati</taxon>
        <taxon>Methanobacteriota</taxon>
        <taxon>Stenosarchaea group</taxon>
        <taxon>Halobacteria</taxon>
        <taxon>Halobacteriales</taxon>
        <taxon>Haloferacaceae</taxon>
    </lineage>
</organism>
<dbReference type="Pfam" id="PF01978">
    <property type="entry name" value="TrmB"/>
    <property type="match status" value="1"/>
</dbReference>
<evidence type="ECO:0000313" key="3">
    <source>
        <dbReference type="Proteomes" id="UP000183769"/>
    </source>
</evidence>
<reference evidence="3" key="1">
    <citation type="submission" date="2016-10" db="EMBL/GenBank/DDBJ databases">
        <authorList>
            <person name="Varghese N."/>
            <person name="Submissions S."/>
        </authorList>
    </citation>
    <scope>NUCLEOTIDE SEQUENCE [LARGE SCALE GENOMIC DNA]</scope>
    <source>
        <strain evidence="3">CGMCC 1.10329</strain>
    </source>
</reference>
<protein>
    <submittedName>
        <fullName evidence="2">Sugar-specific transcriptional regulator TrmB</fullName>
    </submittedName>
</protein>